<dbReference type="Pfam" id="PF05175">
    <property type="entry name" value="MTS"/>
    <property type="match status" value="1"/>
</dbReference>
<evidence type="ECO:0000313" key="3">
    <source>
        <dbReference type="Proteomes" id="UP000824192"/>
    </source>
</evidence>
<gene>
    <name evidence="2" type="ORF">H9868_05100</name>
</gene>
<dbReference type="SUPFAM" id="SSF53335">
    <property type="entry name" value="S-adenosyl-L-methionine-dependent methyltransferases"/>
    <property type="match status" value="1"/>
</dbReference>
<keyword evidence="2" id="KW-0489">Methyltransferase</keyword>
<dbReference type="AlphaFoldDB" id="A0A9D1RTH2"/>
<protein>
    <submittedName>
        <fullName evidence="2">Methyltransferase</fullName>
    </submittedName>
</protein>
<dbReference type="InterPro" id="IPR007848">
    <property type="entry name" value="Small_mtfrase_dom"/>
</dbReference>
<keyword evidence="2" id="KW-0808">Transferase</keyword>
<accession>A0A9D1RTH2</accession>
<dbReference type="PROSITE" id="PS00092">
    <property type="entry name" value="N6_MTASE"/>
    <property type="match status" value="1"/>
</dbReference>
<dbReference type="GO" id="GO:0003676">
    <property type="term" value="F:nucleic acid binding"/>
    <property type="evidence" value="ECO:0007669"/>
    <property type="project" value="InterPro"/>
</dbReference>
<dbReference type="GO" id="GO:0008757">
    <property type="term" value="F:S-adenosylmethionine-dependent methyltransferase activity"/>
    <property type="evidence" value="ECO:0007669"/>
    <property type="project" value="UniProtKB-ARBA"/>
</dbReference>
<organism evidence="2 3">
    <name type="scientific">Candidatus Flavonifractor merdipullorum</name>
    <dbReference type="NCBI Taxonomy" id="2838590"/>
    <lineage>
        <taxon>Bacteria</taxon>
        <taxon>Bacillati</taxon>
        <taxon>Bacillota</taxon>
        <taxon>Clostridia</taxon>
        <taxon>Eubacteriales</taxon>
        <taxon>Oscillospiraceae</taxon>
        <taxon>Flavonifractor</taxon>
    </lineage>
</organism>
<dbReference type="InterPro" id="IPR029063">
    <property type="entry name" value="SAM-dependent_MTases_sf"/>
</dbReference>
<comment type="caution">
    <text evidence="2">The sequence shown here is derived from an EMBL/GenBank/DDBJ whole genome shotgun (WGS) entry which is preliminary data.</text>
</comment>
<dbReference type="PANTHER" id="PTHR47739">
    <property type="entry name" value="TRNA1(VAL) (ADENINE(37)-N6)-METHYLTRANSFERASE"/>
    <property type="match status" value="1"/>
</dbReference>
<name>A0A9D1RTH2_9FIRM</name>
<proteinExistence type="predicted"/>
<dbReference type="InterPro" id="IPR002052">
    <property type="entry name" value="DNA_methylase_N6_adenine_CS"/>
</dbReference>
<dbReference type="GO" id="GO:0032259">
    <property type="term" value="P:methylation"/>
    <property type="evidence" value="ECO:0007669"/>
    <property type="project" value="UniProtKB-KW"/>
</dbReference>
<reference evidence="2" key="1">
    <citation type="journal article" date="2021" name="PeerJ">
        <title>Extensive microbial diversity within the chicken gut microbiome revealed by metagenomics and culture.</title>
        <authorList>
            <person name="Gilroy R."/>
            <person name="Ravi A."/>
            <person name="Getino M."/>
            <person name="Pursley I."/>
            <person name="Horton D.L."/>
            <person name="Alikhan N.F."/>
            <person name="Baker D."/>
            <person name="Gharbi K."/>
            <person name="Hall N."/>
            <person name="Watson M."/>
            <person name="Adriaenssens E.M."/>
            <person name="Foster-Nyarko E."/>
            <person name="Jarju S."/>
            <person name="Secka A."/>
            <person name="Antonio M."/>
            <person name="Oren A."/>
            <person name="Chaudhuri R.R."/>
            <person name="La Ragione R."/>
            <person name="Hildebrand F."/>
            <person name="Pallen M.J."/>
        </authorList>
    </citation>
    <scope>NUCLEOTIDE SEQUENCE</scope>
    <source>
        <strain evidence="2">ChiGjej6B6-1540</strain>
    </source>
</reference>
<dbReference type="PANTHER" id="PTHR47739:SF1">
    <property type="entry name" value="TRNA1(VAL) (ADENINE(37)-N6)-METHYLTRANSFERASE"/>
    <property type="match status" value="1"/>
</dbReference>
<evidence type="ECO:0000313" key="2">
    <source>
        <dbReference type="EMBL" id="HIW93903.1"/>
    </source>
</evidence>
<dbReference type="Gene3D" id="3.40.50.150">
    <property type="entry name" value="Vaccinia Virus protein VP39"/>
    <property type="match status" value="1"/>
</dbReference>
<sequence>MSRTEFLPPYRYTLPEGCFPLGRDSLALGEFVTVRPRQKVCDLGCGGGLLLLLLSRRAEGLALHGVELDPVAAQAARDNLTANGLEGQILTGDLRLLPYPAGSFPLVVSNPPYFAAGSGRSGGPTRMEDGCTLAELCTSAGRLVQNGGRFALVHRPERLTDLLCALRAARLEPKRLCFLQHDAAHPPSAVLVEAVKNGRPGVEVLPVRLTGG</sequence>
<reference evidence="2" key="2">
    <citation type="submission" date="2021-04" db="EMBL/GenBank/DDBJ databases">
        <authorList>
            <person name="Gilroy R."/>
        </authorList>
    </citation>
    <scope>NUCLEOTIDE SEQUENCE</scope>
    <source>
        <strain evidence="2">ChiGjej6B6-1540</strain>
    </source>
</reference>
<evidence type="ECO:0000259" key="1">
    <source>
        <dbReference type="Pfam" id="PF05175"/>
    </source>
</evidence>
<dbReference type="Proteomes" id="UP000824192">
    <property type="component" value="Unassembled WGS sequence"/>
</dbReference>
<dbReference type="GO" id="GO:0008170">
    <property type="term" value="F:N-methyltransferase activity"/>
    <property type="evidence" value="ECO:0007669"/>
    <property type="project" value="UniProtKB-ARBA"/>
</dbReference>
<dbReference type="EMBL" id="DXGA01000105">
    <property type="protein sequence ID" value="HIW93903.1"/>
    <property type="molecule type" value="Genomic_DNA"/>
</dbReference>
<dbReference type="InterPro" id="IPR050210">
    <property type="entry name" value="tRNA_Adenine-N(6)_MTase"/>
</dbReference>
<feature type="domain" description="Methyltransferase small" evidence="1">
    <location>
        <begin position="32"/>
        <end position="155"/>
    </location>
</feature>